<dbReference type="GeneID" id="86050040"/>
<evidence type="ECO:0000256" key="1">
    <source>
        <dbReference type="ARBA" id="ARBA00011900"/>
    </source>
</evidence>
<dbReference type="GO" id="GO:0003677">
    <property type="term" value="F:DNA binding"/>
    <property type="evidence" value="ECO:0007669"/>
    <property type="project" value="UniProtKB-KW"/>
</dbReference>
<evidence type="ECO:0000256" key="4">
    <source>
        <dbReference type="ARBA" id="ARBA00022691"/>
    </source>
</evidence>
<evidence type="ECO:0000256" key="6">
    <source>
        <dbReference type="ARBA" id="ARBA00023125"/>
    </source>
</evidence>
<dbReference type="PANTHER" id="PTHR33841:SF1">
    <property type="entry name" value="DNA METHYLTRANSFERASE A"/>
    <property type="match status" value="1"/>
</dbReference>
<evidence type="ECO:0000256" key="7">
    <source>
        <dbReference type="ARBA" id="ARBA00047942"/>
    </source>
</evidence>
<evidence type="ECO:0000256" key="5">
    <source>
        <dbReference type="ARBA" id="ARBA00022747"/>
    </source>
</evidence>
<dbReference type="InterPro" id="IPR011639">
    <property type="entry name" value="MethylTrfase_TaqI-like_dom"/>
</dbReference>
<dbReference type="Gene3D" id="3.90.220.20">
    <property type="entry name" value="DNA methylase specificity domains"/>
    <property type="match status" value="1"/>
</dbReference>
<dbReference type="SUPFAM" id="SSF53335">
    <property type="entry name" value="S-adenosyl-L-methionine-dependent methyltransferases"/>
    <property type="match status" value="1"/>
</dbReference>
<keyword evidence="2" id="KW-0489">Methyltransferase</keyword>
<evidence type="ECO:0000313" key="11">
    <source>
        <dbReference type="Proteomes" id="UP000003416"/>
    </source>
</evidence>
<dbReference type="SUPFAM" id="SSF116734">
    <property type="entry name" value="DNA methylase specificity domain"/>
    <property type="match status" value="1"/>
</dbReference>
<keyword evidence="11" id="KW-1185">Reference proteome</keyword>
<dbReference type="GO" id="GO:0009307">
    <property type="term" value="P:DNA restriction-modification system"/>
    <property type="evidence" value="ECO:0007669"/>
    <property type="project" value="UniProtKB-KW"/>
</dbReference>
<dbReference type="STRING" id="763034.HMPREF9446_02533"/>
<dbReference type="AlphaFoldDB" id="F3PUV9"/>
<protein>
    <recommendedName>
        <fullName evidence="1">site-specific DNA-methyltransferase (adenine-specific)</fullName>
        <ecNumber evidence="1">2.1.1.72</ecNumber>
    </recommendedName>
</protein>
<dbReference type="GO" id="GO:0009007">
    <property type="term" value="F:site-specific DNA-methyltransferase (adenine-specific) activity"/>
    <property type="evidence" value="ECO:0007669"/>
    <property type="project" value="UniProtKB-EC"/>
</dbReference>
<dbReference type="eggNOG" id="COG1002">
    <property type="taxonomic scope" value="Bacteria"/>
</dbReference>
<keyword evidence="3" id="KW-0808">Transferase</keyword>
<evidence type="ECO:0000256" key="2">
    <source>
        <dbReference type="ARBA" id="ARBA00022603"/>
    </source>
</evidence>
<dbReference type="PANTHER" id="PTHR33841">
    <property type="entry name" value="DNA METHYLTRANSFERASE YEEA-RELATED"/>
    <property type="match status" value="1"/>
</dbReference>
<dbReference type="EC" id="2.1.1.72" evidence="1"/>
<dbReference type="Pfam" id="PF12950">
    <property type="entry name" value="TaqI_C"/>
    <property type="match status" value="1"/>
</dbReference>
<evidence type="ECO:0000259" key="9">
    <source>
        <dbReference type="Pfam" id="PF12950"/>
    </source>
</evidence>
<dbReference type="HOGENOM" id="CLU_002539_1_1_10"/>
<dbReference type="InterPro" id="IPR044946">
    <property type="entry name" value="Restrct_endonuc_typeI_TRD_sf"/>
</dbReference>
<dbReference type="Pfam" id="PF07669">
    <property type="entry name" value="Eco57I"/>
    <property type="match status" value="1"/>
</dbReference>
<accession>F3PUV9</accession>
<feature type="domain" description="TaqI-like C-terminal specificity" evidence="9">
    <location>
        <begin position="921"/>
        <end position="1061"/>
    </location>
</feature>
<dbReference type="InterPro" id="IPR025931">
    <property type="entry name" value="TaqI_C"/>
</dbReference>
<dbReference type="InterPro" id="IPR029063">
    <property type="entry name" value="SAM-dependent_MTases_sf"/>
</dbReference>
<dbReference type="RefSeq" id="WP_009125788.1">
    <property type="nucleotide sequence ID" value="NZ_GL882646.1"/>
</dbReference>
<evidence type="ECO:0000313" key="10">
    <source>
        <dbReference type="EMBL" id="EGF55839.1"/>
    </source>
</evidence>
<dbReference type="EMBL" id="AFBN01000049">
    <property type="protein sequence ID" value="EGF55839.1"/>
    <property type="molecule type" value="Genomic_DNA"/>
</dbReference>
<dbReference type="PRINTS" id="PR00507">
    <property type="entry name" value="N12N6MTFRASE"/>
</dbReference>
<keyword evidence="4" id="KW-0949">S-adenosyl-L-methionine</keyword>
<keyword evidence="5" id="KW-0680">Restriction system</keyword>
<sequence>MTSKELQNKLSTRFNFDEWKGILTEMFPKVEFFTHVNPVSHDLVKDGGQTGIIRLDDKRSLAIYTFEVNDNVLINRNRKGLREITARTIDQSVIHGVLAFYYSKNVSDYRLTFIAKQTSFNEDGELIKTETAPKRYTFLLGENEPCRTATERLFELISKKETTSIKLADVIDAFSVERLNKEFFAGYKAQYNKFLQQLSDNKQNRDYVKKLLGRLVFLQFLQKKGWMGASASHSNWKGGDKNFLSKLVNNHSNDKRLLSDVLEPLFFGILNTKIEERETFFLKNQWNISLLKEFNGIPYLNGGLFDKDKIDELDIDFPYSYFKDLMEFFSIYNFTIDENDPDDSEVGIDPEMLGHIFENLLEDNKDKGAFYTPKEIVQYMCRQSIIQYLKTHEPDEQYVEPIEELINNGIIMPILQAQSIASRFMQLLKNVKVCDPAIGSGAFPMGILYVLYHAIHHLQSYAEPHGDFDSTKTKRNIIQNNIFGVDIEQGAVDIARLRFWLALVVDANEPEPLPNLDYKITCGNSQICRYSLNTPISDVFVEYNRIGKETAKKENKTWNDFTLENYKNLVVGYTEEHDDKNSLKAKINEIKSCFKTTLAKGDIKKRQSAEKKVYDYEAIPLFGEPLAKEDPIGYSKAKSELKKLVEKEKEILNNKKYENSFEWRFEYPQLLNEDGDFMGFDIIIANPPYIKEGRMSKTFFEPYKDSPYYKGKMDIWYLFACNGLDLLNNNGILCFIATNNWVTSYGASKLRDKVIKETRICNIVDFGAVMMFESASIQTMIMMFQKDRISDDYSFDYRKLTAYKATEKEAIGILSKVSNNGECYRPIIRRVNFYGKNITFSKSDEILDEICSIKDGIFLSENELTNGIHPHFDFVNKKLSEKYGFPIGKGIFGLSMSEINALQLTESELKLIKPYYNSSDNVSRYIVRTTDLSIIYTTSAFKNPHSMDSYPHLKTHLDQFKDVITSDNKPYGLHRARVESFFVGEKIVALRKCAGKPIFAYANGENYMSATFYIIKTNRVNMKYLTGLLNSKLIEFWLKNRGKMQGANYQLDKEPLQQIPIAVPSIEVQTIIANLVDTIILLNSTDKRASNLVLNSYISSDFEKLINGCIYEIYLSEEMPTISVITVLKNFAEKLKHINIQNIWDLYMDIDSTGIIEAVDSLALSKSEILRTIILS</sequence>
<feature type="domain" description="Type II methyltransferase M.TaqI-like" evidence="8">
    <location>
        <begin position="480"/>
        <end position="772"/>
    </location>
</feature>
<proteinExistence type="predicted"/>
<organism evidence="10 11">
    <name type="scientific">Bacteroides fluxus YIT 12057</name>
    <dbReference type="NCBI Taxonomy" id="763034"/>
    <lineage>
        <taxon>Bacteria</taxon>
        <taxon>Pseudomonadati</taxon>
        <taxon>Bacteroidota</taxon>
        <taxon>Bacteroidia</taxon>
        <taxon>Bacteroidales</taxon>
        <taxon>Bacteroidaceae</taxon>
        <taxon>Bacteroides</taxon>
    </lineage>
</organism>
<keyword evidence="6" id="KW-0238">DNA-binding</keyword>
<comment type="catalytic activity">
    <reaction evidence="7">
        <text>a 2'-deoxyadenosine in DNA + S-adenosyl-L-methionine = an N(6)-methyl-2'-deoxyadenosine in DNA + S-adenosyl-L-homocysteine + H(+)</text>
        <dbReference type="Rhea" id="RHEA:15197"/>
        <dbReference type="Rhea" id="RHEA-COMP:12418"/>
        <dbReference type="Rhea" id="RHEA-COMP:12419"/>
        <dbReference type="ChEBI" id="CHEBI:15378"/>
        <dbReference type="ChEBI" id="CHEBI:57856"/>
        <dbReference type="ChEBI" id="CHEBI:59789"/>
        <dbReference type="ChEBI" id="CHEBI:90615"/>
        <dbReference type="ChEBI" id="CHEBI:90616"/>
        <dbReference type="EC" id="2.1.1.72"/>
    </reaction>
</comment>
<gene>
    <name evidence="10" type="ORF">HMPREF9446_02533</name>
</gene>
<dbReference type="Proteomes" id="UP000003416">
    <property type="component" value="Unassembled WGS sequence"/>
</dbReference>
<dbReference type="GO" id="GO:0032259">
    <property type="term" value="P:methylation"/>
    <property type="evidence" value="ECO:0007669"/>
    <property type="project" value="UniProtKB-KW"/>
</dbReference>
<evidence type="ECO:0000256" key="3">
    <source>
        <dbReference type="ARBA" id="ARBA00022679"/>
    </source>
</evidence>
<dbReference type="InterPro" id="IPR050953">
    <property type="entry name" value="N4_N6_ade-DNA_methylase"/>
</dbReference>
<name>F3PUV9_9BACE</name>
<dbReference type="PROSITE" id="PS00092">
    <property type="entry name" value="N6_MTASE"/>
    <property type="match status" value="1"/>
</dbReference>
<reference evidence="10 11" key="1">
    <citation type="submission" date="2011-02" db="EMBL/GenBank/DDBJ databases">
        <authorList>
            <person name="Weinstock G."/>
            <person name="Sodergren E."/>
            <person name="Clifton S."/>
            <person name="Fulton L."/>
            <person name="Fulton B."/>
            <person name="Courtney L."/>
            <person name="Fronick C."/>
            <person name="Harrison M."/>
            <person name="Strong C."/>
            <person name="Farmer C."/>
            <person name="Delahaunty K."/>
            <person name="Markovic C."/>
            <person name="Hall O."/>
            <person name="Minx P."/>
            <person name="Tomlinson C."/>
            <person name="Mitreva M."/>
            <person name="Hou S."/>
            <person name="Chen J."/>
            <person name="Wollam A."/>
            <person name="Pepin K.H."/>
            <person name="Johnson M."/>
            <person name="Bhonagiri V."/>
            <person name="Zhang X."/>
            <person name="Suruliraj S."/>
            <person name="Warren W."/>
            <person name="Chinwalla A."/>
            <person name="Mardis E.R."/>
            <person name="Wilson R.K."/>
        </authorList>
    </citation>
    <scope>NUCLEOTIDE SEQUENCE [LARGE SCALE GENOMIC DNA]</scope>
    <source>
        <strain evidence="10 11">YIT 12057</strain>
    </source>
</reference>
<evidence type="ECO:0000259" key="8">
    <source>
        <dbReference type="Pfam" id="PF07669"/>
    </source>
</evidence>
<comment type="caution">
    <text evidence="10">The sequence shown here is derived from an EMBL/GenBank/DDBJ whole genome shotgun (WGS) entry which is preliminary data.</text>
</comment>
<dbReference type="eggNOG" id="COG0827">
    <property type="taxonomic scope" value="Bacteria"/>
</dbReference>
<dbReference type="Gene3D" id="3.40.50.150">
    <property type="entry name" value="Vaccinia Virus protein VP39"/>
    <property type="match status" value="2"/>
</dbReference>
<dbReference type="InterPro" id="IPR002052">
    <property type="entry name" value="DNA_methylase_N6_adenine_CS"/>
</dbReference>